<evidence type="ECO:0000256" key="2">
    <source>
        <dbReference type="RuleBase" id="RU003707"/>
    </source>
</evidence>
<dbReference type="GO" id="GO:0006635">
    <property type="term" value="P:fatty acid beta-oxidation"/>
    <property type="evidence" value="ECO:0007669"/>
    <property type="project" value="TreeGrafter"/>
</dbReference>
<protein>
    <submittedName>
        <fullName evidence="3">Enoyl-CoA hydratase/carnithine racemase</fullName>
    </submittedName>
</protein>
<dbReference type="PANTHER" id="PTHR11941">
    <property type="entry name" value="ENOYL-COA HYDRATASE-RELATED"/>
    <property type="match status" value="1"/>
</dbReference>
<name>A0A4Q7S9G4_9BURK</name>
<dbReference type="Gene3D" id="3.90.226.10">
    <property type="entry name" value="2-enoyl-CoA Hydratase, Chain A, domain 1"/>
    <property type="match status" value="1"/>
</dbReference>
<dbReference type="CDD" id="cd06558">
    <property type="entry name" value="crotonase-like"/>
    <property type="match status" value="1"/>
</dbReference>
<accession>A0A4Q7S9G4</accession>
<dbReference type="GO" id="GO:0003824">
    <property type="term" value="F:catalytic activity"/>
    <property type="evidence" value="ECO:0007669"/>
    <property type="project" value="InterPro"/>
</dbReference>
<sequence length="271" mass="29023">MTAPASTMDRTPEAGQVTLAVQGQVATLTFDRPAARNAMTWTMYEQLGQHCRDLAGDGGAGIRVVVMRGAGGEAFVAGTDIAQFRAFQSGDDGIAYEERIDEGIALVEKLPMPTVAVVDGWCVGGGLAIATACDFRLATPNARFGVPIARTLGNTLSAQNLAKLRAAWGLQPVRRMLLLAQILDADAALACGFLEGIRQPDELDAEVAALCEKLAKLAPVTQQSAKEALRRQTVEAVADTDDLVRRCYGSRDFMEGVEAFVEKRAPRWRGE</sequence>
<dbReference type="Pfam" id="PF00378">
    <property type="entry name" value="ECH_1"/>
    <property type="match status" value="1"/>
</dbReference>
<evidence type="ECO:0000256" key="1">
    <source>
        <dbReference type="ARBA" id="ARBA00005254"/>
    </source>
</evidence>
<dbReference type="PANTHER" id="PTHR11941:SF54">
    <property type="entry name" value="ENOYL-COA HYDRATASE, MITOCHONDRIAL"/>
    <property type="match status" value="1"/>
</dbReference>
<evidence type="ECO:0000313" key="3">
    <source>
        <dbReference type="EMBL" id="RZT42102.1"/>
    </source>
</evidence>
<dbReference type="InterPro" id="IPR029045">
    <property type="entry name" value="ClpP/crotonase-like_dom_sf"/>
</dbReference>
<reference evidence="3 4" key="1">
    <citation type="journal article" date="2015" name="Stand. Genomic Sci.">
        <title>Genomic Encyclopedia of Bacterial and Archaeal Type Strains, Phase III: the genomes of soil and plant-associated and newly described type strains.</title>
        <authorList>
            <person name="Whitman W.B."/>
            <person name="Woyke T."/>
            <person name="Klenk H.P."/>
            <person name="Zhou Y."/>
            <person name="Lilburn T.G."/>
            <person name="Beck B.J."/>
            <person name="De Vos P."/>
            <person name="Vandamme P."/>
            <person name="Eisen J.A."/>
            <person name="Garrity G."/>
            <person name="Hugenholtz P."/>
            <person name="Kyrpides N.C."/>
        </authorList>
    </citation>
    <scope>NUCLEOTIDE SEQUENCE [LARGE SCALE GENOMIC DNA]</scope>
    <source>
        <strain evidence="3 4">ASC-9842</strain>
    </source>
</reference>
<dbReference type="AlphaFoldDB" id="A0A4Q7S9G4"/>
<dbReference type="SUPFAM" id="SSF52096">
    <property type="entry name" value="ClpP/crotonase"/>
    <property type="match status" value="1"/>
</dbReference>
<dbReference type="Proteomes" id="UP000291078">
    <property type="component" value="Unassembled WGS sequence"/>
</dbReference>
<organism evidence="3 4">
    <name type="scientific">Cupriavidus agavae</name>
    <dbReference type="NCBI Taxonomy" id="1001822"/>
    <lineage>
        <taxon>Bacteria</taxon>
        <taxon>Pseudomonadati</taxon>
        <taxon>Pseudomonadota</taxon>
        <taxon>Betaproteobacteria</taxon>
        <taxon>Burkholderiales</taxon>
        <taxon>Burkholderiaceae</taxon>
        <taxon>Cupriavidus</taxon>
    </lineage>
</organism>
<keyword evidence="4" id="KW-1185">Reference proteome</keyword>
<gene>
    <name evidence="3" type="ORF">EV147_1120</name>
</gene>
<proteinExistence type="inferred from homology"/>
<dbReference type="NCBIfam" id="NF004796">
    <property type="entry name" value="PRK06144.1"/>
    <property type="match status" value="1"/>
</dbReference>
<dbReference type="PROSITE" id="PS00166">
    <property type="entry name" value="ENOYL_COA_HYDRATASE"/>
    <property type="match status" value="1"/>
</dbReference>
<dbReference type="InterPro" id="IPR018376">
    <property type="entry name" value="Enoyl-CoA_hyd/isom_CS"/>
</dbReference>
<dbReference type="RefSeq" id="WP_235844609.1">
    <property type="nucleotide sequence ID" value="NZ_SGXM01000001.1"/>
</dbReference>
<dbReference type="EMBL" id="SGXM01000001">
    <property type="protein sequence ID" value="RZT42102.1"/>
    <property type="molecule type" value="Genomic_DNA"/>
</dbReference>
<dbReference type="InterPro" id="IPR001753">
    <property type="entry name" value="Enoyl-CoA_hydra/iso"/>
</dbReference>
<evidence type="ECO:0000313" key="4">
    <source>
        <dbReference type="Proteomes" id="UP000291078"/>
    </source>
</evidence>
<comment type="caution">
    <text evidence="3">The sequence shown here is derived from an EMBL/GenBank/DDBJ whole genome shotgun (WGS) entry which is preliminary data.</text>
</comment>
<comment type="similarity">
    <text evidence="1 2">Belongs to the enoyl-CoA hydratase/isomerase family.</text>
</comment>